<reference evidence="2 3" key="1">
    <citation type="journal article" date="2008" name="Science">
        <title>The Physcomitrella genome reveals evolutionary insights into the conquest of land by plants.</title>
        <authorList>
            <person name="Rensing S."/>
            <person name="Lang D."/>
            <person name="Zimmer A."/>
            <person name="Terry A."/>
            <person name="Salamov A."/>
            <person name="Shapiro H."/>
            <person name="Nishiyama T."/>
            <person name="Perroud P.-F."/>
            <person name="Lindquist E."/>
            <person name="Kamisugi Y."/>
            <person name="Tanahashi T."/>
            <person name="Sakakibara K."/>
            <person name="Fujita T."/>
            <person name="Oishi K."/>
            <person name="Shin-I T."/>
            <person name="Kuroki Y."/>
            <person name="Toyoda A."/>
            <person name="Suzuki Y."/>
            <person name="Hashimoto A."/>
            <person name="Yamaguchi K."/>
            <person name="Sugano A."/>
            <person name="Kohara Y."/>
            <person name="Fujiyama A."/>
            <person name="Anterola A."/>
            <person name="Aoki S."/>
            <person name="Ashton N."/>
            <person name="Barbazuk W.B."/>
            <person name="Barker E."/>
            <person name="Bennetzen J."/>
            <person name="Bezanilla M."/>
            <person name="Blankenship R."/>
            <person name="Cho S.H."/>
            <person name="Dutcher S."/>
            <person name="Estelle M."/>
            <person name="Fawcett J.A."/>
            <person name="Gundlach H."/>
            <person name="Hanada K."/>
            <person name="Heyl A."/>
            <person name="Hicks K.A."/>
            <person name="Hugh J."/>
            <person name="Lohr M."/>
            <person name="Mayer K."/>
            <person name="Melkozernov A."/>
            <person name="Murata T."/>
            <person name="Nelson D."/>
            <person name="Pils B."/>
            <person name="Prigge M."/>
            <person name="Reiss B."/>
            <person name="Renner T."/>
            <person name="Rombauts S."/>
            <person name="Rushton P."/>
            <person name="Sanderfoot A."/>
            <person name="Schween G."/>
            <person name="Shiu S.-H."/>
            <person name="Stueber K."/>
            <person name="Theodoulou F.L."/>
            <person name="Tu H."/>
            <person name="Van de Peer Y."/>
            <person name="Verrier P.J."/>
            <person name="Waters E."/>
            <person name="Wood A."/>
            <person name="Yang L."/>
            <person name="Cove D."/>
            <person name="Cuming A."/>
            <person name="Hasebe M."/>
            <person name="Lucas S."/>
            <person name="Mishler D.B."/>
            <person name="Reski R."/>
            <person name="Grigoriev I."/>
            <person name="Quatrano R.S."/>
            <person name="Boore J.L."/>
        </authorList>
    </citation>
    <scope>NUCLEOTIDE SEQUENCE [LARGE SCALE GENOMIC DNA]</scope>
    <source>
        <strain evidence="2 3">cv. Gransden 2004</strain>
    </source>
</reference>
<feature type="region of interest" description="Disordered" evidence="1">
    <location>
        <begin position="1"/>
        <end position="62"/>
    </location>
</feature>
<dbReference type="EMBL" id="ABEU02000021">
    <property type="status" value="NOT_ANNOTATED_CDS"/>
    <property type="molecule type" value="Genomic_DNA"/>
</dbReference>
<dbReference type="AlphaFoldDB" id="A0A7I3Z1N0"/>
<feature type="compositionally biased region" description="Polar residues" evidence="1">
    <location>
        <begin position="10"/>
        <end position="19"/>
    </location>
</feature>
<evidence type="ECO:0000313" key="2">
    <source>
        <dbReference type="EnsemblPlants" id="PAC:32916128.CDS.1"/>
    </source>
</evidence>
<reference evidence="2 3" key="2">
    <citation type="journal article" date="2018" name="Plant J.">
        <title>The Physcomitrella patens chromosome-scale assembly reveals moss genome structure and evolution.</title>
        <authorList>
            <person name="Lang D."/>
            <person name="Ullrich K.K."/>
            <person name="Murat F."/>
            <person name="Fuchs J."/>
            <person name="Jenkins J."/>
            <person name="Haas F.B."/>
            <person name="Piednoel M."/>
            <person name="Gundlach H."/>
            <person name="Van Bel M."/>
            <person name="Meyberg R."/>
            <person name="Vives C."/>
            <person name="Morata J."/>
            <person name="Symeonidi A."/>
            <person name="Hiss M."/>
            <person name="Muchero W."/>
            <person name="Kamisugi Y."/>
            <person name="Saleh O."/>
            <person name="Blanc G."/>
            <person name="Decker E.L."/>
            <person name="van Gessel N."/>
            <person name="Grimwood J."/>
            <person name="Hayes R.D."/>
            <person name="Graham S.W."/>
            <person name="Gunter L.E."/>
            <person name="McDaniel S.F."/>
            <person name="Hoernstein S.N.W."/>
            <person name="Larsson A."/>
            <person name="Li F.W."/>
            <person name="Perroud P.F."/>
            <person name="Phillips J."/>
            <person name="Ranjan P."/>
            <person name="Rokshar D.S."/>
            <person name="Rothfels C.J."/>
            <person name="Schneider L."/>
            <person name="Shu S."/>
            <person name="Stevenson D.W."/>
            <person name="Thummler F."/>
            <person name="Tillich M."/>
            <person name="Villarreal Aguilar J.C."/>
            <person name="Widiez T."/>
            <person name="Wong G.K."/>
            <person name="Wymore A."/>
            <person name="Zhang Y."/>
            <person name="Zimmer A.D."/>
            <person name="Quatrano R.S."/>
            <person name="Mayer K.F.X."/>
            <person name="Goodstein D."/>
            <person name="Casacuberta J.M."/>
            <person name="Vandepoele K."/>
            <person name="Reski R."/>
            <person name="Cuming A.C."/>
            <person name="Tuskan G.A."/>
            <person name="Maumus F."/>
            <person name="Salse J."/>
            <person name="Schmutz J."/>
            <person name="Rensing S.A."/>
        </authorList>
    </citation>
    <scope>NUCLEOTIDE SEQUENCE [LARGE SCALE GENOMIC DNA]</scope>
    <source>
        <strain evidence="2 3">cv. Gransden 2004</strain>
    </source>
</reference>
<accession>A0A7I3Z1N0</accession>
<evidence type="ECO:0000256" key="1">
    <source>
        <dbReference type="SAM" id="MobiDB-lite"/>
    </source>
</evidence>
<dbReference type="EnsemblPlants" id="Pp3c21_19970V3.1">
    <property type="protein sequence ID" value="PAC:32916128.CDS.1"/>
    <property type="gene ID" value="Pp3c21_19970"/>
</dbReference>
<keyword evidence="3" id="KW-1185">Reference proteome</keyword>
<feature type="compositionally biased region" description="Polar residues" evidence="1">
    <location>
        <begin position="27"/>
        <end position="41"/>
    </location>
</feature>
<evidence type="ECO:0000313" key="3">
    <source>
        <dbReference type="Proteomes" id="UP000006727"/>
    </source>
</evidence>
<protein>
    <submittedName>
        <fullName evidence="2">Uncharacterized protein</fullName>
    </submittedName>
</protein>
<reference evidence="2" key="3">
    <citation type="submission" date="2020-12" db="UniProtKB">
        <authorList>
            <consortium name="EnsemblPlants"/>
        </authorList>
    </citation>
    <scope>IDENTIFICATION</scope>
</reference>
<dbReference type="Proteomes" id="UP000006727">
    <property type="component" value="Chromosome 21"/>
</dbReference>
<organism evidence="2 3">
    <name type="scientific">Physcomitrium patens</name>
    <name type="common">Spreading-leaved earth moss</name>
    <name type="synonym">Physcomitrella patens</name>
    <dbReference type="NCBI Taxonomy" id="3218"/>
    <lineage>
        <taxon>Eukaryota</taxon>
        <taxon>Viridiplantae</taxon>
        <taxon>Streptophyta</taxon>
        <taxon>Embryophyta</taxon>
        <taxon>Bryophyta</taxon>
        <taxon>Bryophytina</taxon>
        <taxon>Bryopsida</taxon>
        <taxon>Funariidae</taxon>
        <taxon>Funariales</taxon>
        <taxon>Funariaceae</taxon>
        <taxon>Physcomitrium</taxon>
    </lineage>
</organism>
<proteinExistence type="predicted"/>
<dbReference type="InParanoid" id="A0A7I3Z1N0"/>
<name>A0A7I3Z1N0_PHYPA</name>
<dbReference type="Gramene" id="Pp3c21_19970V3.1">
    <property type="protein sequence ID" value="PAC:32916128.CDS.1"/>
    <property type="gene ID" value="Pp3c21_19970"/>
</dbReference>
<sequence length="62" mass="6857">MSPPARLANAVSQPFNSAVPNEPECSTPKTIDQRFQPNKATTPRVPVETTPGLMENMQWSPY</sequence>